<feature type="compositionally biased region" description="Basic and acidic residues" evidence="5">
    <location>
        <begin position="29"/>
        <end position="45"/>
    </location>
</feature>
<feature type="domain" description="PPM-type phosphatase" evidence="6">
    <location>
        <begin position="124"/>
        <end position="485"/>
    </location>
</feature>
<dbReference type="Gene3D" id="3.60.40.10">
    <property type="entry name" value="PPM-type phosphatase domain"/>
    <property type="match status" value="1"/>
</dbReference>
<comment type="caution">
    <text evidence="7">The sequence shown here is derived from an EMBL/GenBank/DDBJ whole genome shotgun (WGS) entry which is preliminary data.</text>
</comment>
<keyword evidence="8" id="KW-1185">Reference proteome</keyword>
<feature type="region of interest" description="Disordered" evidence="5">
    <location>
        <begin position="1"/>
        <end position="45"/>
    </location>
</feature>
<dbReference type="CDD" id="cd00143">
    <property type="entry name" value="PP2Cc"/>
    <property type="match status" value="1"/>
</dbReference>
<dbReference type="SMART" id="SM00332">
    <property type="entry name" value="PP2Cc"/>
    <property type="match status" value="1"/>
</dbReference>
<keyword evidence="3 4" id="KW-0904">Protein phosphatase</keyword>
<evidence type="ECO:0000313" key="8">
    <source>
        <dbReference type="Proteomes" id="UP001519460"/>
    </source>
</evidence>
<dbReference type="InterPro" id="IPR001932">
    <property type="entry name" value="PPM-type_phosphatase-like_dom"/>
</dbReference>
<accession>A0ABD0K987</accession>
<evidence type="ECO:0000256" key="2">
    <source>
        <dbReference type="ARBA" id="ARBA00022801"/>
    </source>
</evidence>
<dbReference type="InterPro" id="IPR036457">
    <property type="entry name" value="PPM-type-like_dom_sf"/>
</dbReference>
<dbReference type="Pfam" id="PF00481">
    <property type="entry name" value="PP2C"/>
    <property type="match status" value="2"/>
</dbReference>
<name>A0ABD0K987_9CAEN</name>
<dbReference type="AlphaFoldDB" id="A0ABD0K987"/>
<dbReference type="PROSITE" id="PS51746">
    <property type="entry name" value="PPM_2"/>
    <property type="match status" value="1"/>
</dbReference>
<reference evidence="7 8" key="1">
    <citation type="journal article" date="2023" name="Sci. Data">
        <title>Genome assembly of the Korean intertidal mud-creeper Batillaria attramentaria.</title>
        <authorList>
            <person name="Patra A.K."/>
            <person name="Ho P.T."/>
            <person name="Jun S."/>
            <person name="Lee S.J."/>
            <person name="Kim Y."/>
            <person name="Won Y.J."/>
        </authorList>
    </citation>
    <scope>NUCLEOTIDE SEQUENCE [LARGE SCALE GENOMIC DNA]</scope>
    <source>
        <strain evidence="7">Wonlab-2016</strain>
    </source>
</reference>
<dbReference type="EMBL" id="JACVVK020000223">
    <property type="protein sequence ID" value="KAK7483686.1"/>
    <property type="molecule type" value="Genomic_DNA"/>
</dbReference>
<comment type="similarity">
    <text evidence="4">Belongs to the PP2C family.</text>
</comment>
<dbReference type="PROSITE" id="PS01032">
    <property type="entry name" value="PPM_1"/>
    <property type="match status" value="1"/>
</dbReference>
<evidence type="ECO:0000313" key="7">
    <source>
        <dbReference type="EMBL" id="KAK7483686.1"/>
    </source>
</evidence>
<gene>
    <name evidence="7" type="ORF">BaRGS_00025119</name>
</gene>
<dbReference type="Proteomes" id="UP001519460">
    <property type="component" value="Unassembled WGS sequence"/>
</dbReference>
<dbReference type="GO" id="GO:0046872">
    <property type="term" value="F:metal ion binding"/>
    <property type="evidence" value="ECO:0007669"/>
    <property type="project" value="UniProtKB-KW"/>
</dbReference>
<dbReference type="InterPro" id="IPR000222">
    <property type="entry name" value="PP2C_BS"/>
</dbReference>
<dbReference type="PANTHER" id="PTHR13832">
    <property type="entry name" value="PROTEIN PHOSPHATASE 2C"/>
    <property type="match status" value="1"/>
</dbReference>
<protein>
    <recommendedName>
        <fullName evidence="6">PPM-type phosphatase domain-containing protein</fullName>
    </recommendedName>
</protein>
<evidence type="ECO:0000256" key="5">
    <source>
        <dbReference type="SAM" id="MobiDB-lite"/>
    </source>
</evidence>
<keyword evidence="2 4" id="KW-0378">Hydrolase</keyword>
<evidence type="ECO:0000256" key="3">
    <source>
        <dbReference type="ARBA" id="ARBA00022912"/>
    </source>
</evidence>
<evidence type="ECO:0000259" key="6">
    <source>
        <dbReference type="PROSITE" id="PS51746"/>
    </source>
</evidence>
<evidence type="ECO:0000256" key="1">
    <source>
        <dbReference type="ARBA" id="ARBA00022723"/>
    </source>
</evidence>
<sequence length="501" mass="56608">MFSSFRNKLKRGDSKQNPQGRRRSATTPDGKRRSLPERQQYRRPEFLKLTEEQLAASVNFETRPILIPNNQWSLPWKAGYAECIHAGGKSKQNEDQAAVGEIRLELQVPANTPQTLDGEEESPPTTPNGNQVKFKESGSLRAVYFGVFDGHAGAGVSLMVADQFINHLQEKLVEARAELFRCAYPELYDVENNFWYPKNYPKSLFTVDNLVTGALEAAFQAMDEQIARESVSFYLPGGCTALVALFILGKLYIANAGDCRAVIFTENETMQMSEEFTPDRERERINLLGYCRPDLLHGLFTYKTFWRMPRSPNEVGKKMLCRGPMDQGWHYETVTTEDLGKLPLVPYVDDKKWAPIRLMGTIGVTRGFGDFDLFEPVSRSVPVKPFLSCVPEVTVIDLRDRKLTAEDVLVIGSDGLWDRASNKLIGAEVRNALASQDVNREQLNIYCHAAERVLRFARGTYQQGWKQPSGREASFDDLTAFVIPLHEVVQVTSLSRHSPEN</sequence>
<dbReference type="InterPro" id="IPR015655">
    <property type="entry name" value="PP2C"/>
</dbReference>
<organism evidence="7 8">
    <name type="scientific">Batillaria attramentaria</name>
    <dbReference type="NCBI Taxonomy" id="370345"/>
    <lineage>
        <taxon>Eukaryota</taxon>
        <taxon>Metazoa</taxon>
        <taxon>Spiralia</taxon>
        <taxon>Lophotrochozoa</taxon>
        <taxon>Mollusca</taxon>
        <taxon>Gastropoda</taxon>
        <taxon>Caenogastropoda</taxon>
        <taxon>Sorbeoconcha</taxon>
        <taxon>Cerithioidea</taxon>
        <taxon>Batillariidae</taxon>
        <taxon>Batillaria</taxon>
    </lineage>
</organism>
<dbReference type="PANTHER" id="PTHR13832:SF354">
    <property type="entry name" value="GM14138P"/>
    <property type="match status" value="1"/>
</dbReference>
<proteinExistence type="inferred from homology"/>
<dbReference type="GO" id="GO:0004721">
    <property type="term" value="F:phosphoprotein phosphatase activity"/>
    <property type="evidence" value="ECO:0007669"/>
    <property type="project" value="UniProtKB-KW"/>
</dbReference>
<keyword evidence="1" id="KW-0479">Metal-binding</keyword>
<evidence type="ECO:0000256" key="4">
    <source>
        <dbReference type="RuleBase" id="RU003465"/>
    </source>
</evidence>
<dbReference type="SUPFAM" id="SSF81606">
    <property type="entry name" value="PP2C-like"/>
    <property type="match status" value="1"/>
</dbReference>
<feature type="region of interest" description="Disordered" evidence="5">
    <location>
        <begin position="108"/>
        <end position="131"/>
    </location>
</feature>